<keyword evidence="3" id="KW-1185">Reference proteome</keyword>
<organism evidence="2 3">
    <name type="scientific">Thalictrum thalictroides</name>
    <name type="common">Rue-anemone</name>
    <name type="synonym">Anemone thalictroides</name>
    <dbReference type="NCBI Taxonomy" id="46969"/>
    <lineage>
        <taxon>Eukaryota</taxon>
        <taxon>Viridiplantae</taxon>
        <taxon>Streptophyta</taxon>
        <taxon>Embryophyta</taxon>
        <taxon>Tracheophyta</taxon>
        <taxon>Spermatophyta</taxon>
        <taxon>Magnoliopsida</taxon>
        <taxon>Ranunculales</taxon>
        <taxon>Ranunculaceae</taxon>
        <taxon>Thalictroideae</taxon>
        <taxon>Thalictrum</taxon>
    </lineage>
</organism>
<dbReference type="EMBL" id="JABWDY010031263">
    <property type="protein sequence ID" value="KAF5185042.1"/>
    <property type="molecule type" value="Genomic_DNA"/>
</dbReference>
<accession>A0A7J6VL29</accession>
<sequence length="115" mass="12950">MMAVMEAARKGTTPRGGRPRTRPRKSLIGEPLEAAYAAVAAEEMMVQEQHMETEAGRGRGRGKGRGKGKGKSPQQPSFMPQYMPQYMPSFMPEIYAKFYARKCLRILYETTPTTF</sequence>
<proteinExistence type="predicted"/>
<evidence type="ECO:0000313" key="3">
    <source>
        <dbReference type="Proteomes" id="UP000554482"/>
    </source>
</evidence>
<name>A0A7J6VL29_THATH</name>
<reference evidence="2 3" key="1">
    <citation type="submission" date="2020-06" db="EMBL/GenBank/DDBJ databases">
        <title>Transcriptomic and genomic resources for Thalictrum thalictroides and T. hernandezii: Facilitating candidate gene discovery in an emerging model plant lineage.</title>
        <authorList>
            <person name="Arias T."/>
            <person name="Riano-Pachon D.M."/>
            <person name="Di Stilio V.S."/>
        </authorList>
    </citation>
    <scope>NUCLEOTIDE SEQUENCE [LARGE SCALE GENOMIC DNA]</scope>
    <source>
        <strain evidence="3">cv. WT478/WT964</strain>
        <tissue evidence="2">Leaves</tissue>
    </source>
</reference>
<dbReference type="Proteomes" id="UP000554482">
    <property type="component" value="Unassembled WGS sequence"/>
</dbReference>
<protein>
    <submittedName>
        <fullName evidence="2">Uncharacterized protein</fullName>
    </submittedName>
</protein>
<feature type="region of interest" description="Disordered" evidence="1">
    <location>
        <begin position="46"/>
        <end position="81"/>
    </location>
</feature>
<evidence type="ECO:0000256" key="1">
    <source>
        <dbReference type="SAM" id="MobiDB-lite"/>
    </source>
</evidence>
<comment type="caution">
    <text evidence="2">The sequence shown here is derived from an EMBL/GenBank/DDBJ whole genome shotgun (WGS) entry which is preliminary data.</text>
</comment>
<evidence type="ECO:0000313" key="2">
    <source>
        <dbReference type="EMBL" id="KAF5185042.1"/>
    </source>
</evidence>
<gene>
    <name evidence="2" type="ORF">FRX31_025372</name>
</gene>
<feature type="compositionally biased region" description="Basic residues" evidence="1">
    <location>
        <begin position="58"/>
        <end position="70"/>
    </location>
</feature>
<dbReference type="AlphaFoldDB" id="A0A7J6VL29"/>
<feature type="region of interest" description="Disordered" evidence="1">
    <location>
        <begin position="1"/>
        <end position="28"/>
    </location>
</feature>